<dbReference type="GO" id="GO:0004197">
    <property type="term" value="F:cysteine-type endopeptidase activity"/>
    <property type="evidence" value="ECO:0007669"/>
    <property type="project" value="InterPro"/>
</dbReference>
<dbReference type="PANTHER" id="PTHR47901">
    <property type="entry name" value="CASPASE RECRUITMENT DOMAIN-CONTAINING PROTEIN 18"/>
    <property type="match status" value="1"/>
</dbReference>
<reference evidence="3" key="1">
    <citation type="submission" date="2025-08" db="UniProtKB">
        <authorList>
            <consortium name="Ensembl"/>
        </authorList>
    </citation>
    <scope>IDENTIFICATION</scope>
</reference>
<dbReference type="GO" id="GO:0097169">
    <property type="term" value="C:AIM2 inflammasome complex"/>
    <property type="evidence" value="ECO:0007669"/>
    <property type="project" value="TreeGrafter"/>
</dbReference>
<dbReference type="Gene3D" id="1.10.533.10">
    <property type="entry name" value="Death Domain, Fas"/>
    <property type="match status" value="1"/>
</dbReference>
<evidence type="ECO:0000313" key="3">
    <source>
        <dbReference type="Ensembl" id="ENSMZEP00005038135.1"/>
    </source>
</evidence>
<dbReference type="GO" id="GO:0072559">
    <property type="term" value="C:NLRP3 inflammasome complex"/>
    <property type="evidence" value="ECO:0007669"/>
    <property type="project" value="TreeGrafter"/>
</dbReference>
<dbReference type="Proteomes" id="UP000265160">
    <property type="component" value="Unplaced"/>
</dbReference>
<dbReference type="Ensembl" id="ENSMZET00005039543.1">
    <property type="protein sequence ID" value="ENSMZEP00005038135.1"/>
    <property type="gene ID" value="ENSMZEG00005028516.1"/>
</dbReference>
<dbReference type="GO" id="GO:0072557">
    <property type="term" value="C:IPAF inflammasome complex"/>
    <property type="evidence" value="ECO:0007669"/>
    <property type="project" value="TreeGrafter"/>
</dbReference>
<feature type="region of interest" description="Disordered" evidence="1">
    <location>
        <begin position="88"/>
        <end position="110"/>
    </location>
</feature>
<keyword evidence="4" id="KW-1185">Reference proteome</keyword>
<sequence length="110" mass="12084">MADTPFTLAKKRVTAENFTQLLEALVTDNVLNELEKERIQETNQTRADKARDFIDTVKKKGEKACRIMISHLRTIDPTVSCQLGLSSGASASHFSPLDNHTTCSSQSGAC</sequence>
<dbReference type="PROSITE" id="PS50209">
    <property type="entry name" value="CARD"/>
    <property type="match status" value="1"/>
</dbReference>
<accession>A0A3P9DTR1</accession>
<dbReference type="SMART" id="SM00114">
    <property type="entry name" value="CARD"/>
    <property type="match status" value="1"/>
</dbReference>
<dbReference type="GO" id="GO:0050727">
    <property type="term" value="P:regulation of inflammatory response"/>
    <property type="evidence" value="ECO:0007669"/>
    <property type="project" value="TreeGrafter"/>
</dbReference>
<protein>
    <recommendedName>
        <fullName evidence="2">CARD domain-containing protein</fullName>
    </recommendedName>
</protein>
<dbReference type="GeneTree" id="ENSGT00940000177424"/>
<dbReference type="PANTHER" id="PTHR47901:SF3">
    <property type="entry name" value="CASPASE-1"/>
    <property type="match status" value="1"/>
</dbReference>
<evidence type="ECO:0000256" key="1">
    <source>
        <dbReference type="SAM" id="MobiDB-lite"/>
    </source>
</evidence>
<dbReference type="GO" id="GO:0006508">
    <property type="term" value="P:proteolysis"/>
    <property type="evidence" value="ECO:0007669"/>
    <property type="project" value="InterPro"/>
</dbReference>
<dbReference type="InterPro" id="IPR001315">
    <property type="entry name" value="CARD"/>
</dbReference>
<dbReference type="SUPFAM" id="SSF47986">
    <property type="entry name" value="DEATH domain"/>
    <property type="match status" value="1"/>
</dbReference>
<organism evidence="3 4">
    <name type="scientific">Maylandia zebra</name>
    <name type="common">zebra mbuna</name>
    <dbReference type="NCBI Taxonomy" id="106582"/>
    <lineage>
        <taxon>Eukaryota</taxon>
        <taxon>Metazoa</taxon>
        <taxon>Chordata</taxon>
        <taxon>Craniata</taxon>
        <taxon>Vertebrata</taxon>
        <taxon>Euteleostomi</taxon>
        <taxon>Actinopterygii</taxon>
        <taxon>Neopterygii</taxon>
        <taxon>Teleostei</taxon>
        <taxon>Neoteleostei</taxon>
        <taxon>Acanthomorphata</taxon>
        <taxon>Ovalentaria</taxon>
        <taxon>Cichlomorphae</taxon>
        <taxon>Cichliformes</taxon>
        <taxon>Cichlidae</taxon>
        <taxon>African cichlids</taxon>
        <taxon>Pseudocrenilabrinae</taxon>
        <taxon>Haplochromini</taxon>
        <taxon>Maylandia</taxon>
        <taxon>Maylandia zebra complex</taxon>
    </lineage>
</organism>
<name>A0A3P9DTR1_9CICH</name>
<evidence type="ECO:0000259" key="2">
    <source>
        <dbReference type="PROSITE" id="PS50209"/>
    </source>
</evidence>
<dbReference type="GO" id="GO:0042981">
    <property type="term" value="P:regulation of apoptotic process"/>
    <property type="evidence" value="ECO:0007669"/>
    <property type="project" value="InterPro"/>
</dbReference>
<dbReference type="Pfam" id="PF00619">
    <property type="entry name" value="CARD"/>
    <property type="match status" value="1"/>
</dbReference>
<evidence type="ECO:0000313" key="4">
    <source>
        <dbReference type="Proteomes" id="UP000265160"/>
    </source>
</evidence>
<proteinExistence type="predicted"/>
<dbReference type="InterPro" id="IPR002398">
    <property type="entry name" value="Pept_C14"/>
</dbReference>
<reference evidence="3" key="2">
    <citation type="submission" date="2025-09" db="UniProtKB">
        <authorList>
            <consortium name="Ensembl"/>
        </authorList>
    </citation>
    <scope>IDENTIFICATION</scope>
</reference>
<feature type="domain" description="CARD" evidence="2">
    <location>
        <begin position="11"/>
        <end position="87"/>
    </location>
</feature>
<dbReference type="InterPro" id="IPR011029">
    <property type="entry name" value="DEATH-like_dom_sf"/>
</dbReference>
<dbReference type="STRING" id="106582.ENSMZEP00005038135"/>
<dbReference type="AlphaFoldDB" id="A0A3P9DTR1"/>